<name>A0A7C5L5V7_AQUAO</name>
<dbReference type="InterPro" id="IPR009080">
    <property type="entry name" value="tRNAsynth_Ia_anticodon-bd"/>
</dbReference>
<feature type="domain" description="Methionyl/Valyl/Leucyl/Isoleucyl-tRNA synthetase anticodon-binding" evidence="10">
    <location>
        <begin position="128"/>
        <end position="250"/>
    </location>
</feature>
<evidence type="ECO:0000256" key="1">
    <source>
        <dbReference type="ARBA" id="ARBA00005594"/>
    </source>
</evidence>
<dbReference type="GO" id="GO:0005524">
    <property type="term" value="F:ATP binding"/>
    <property type="evidence" value="ECO:0007669"/>
    <property type="project" value="UniProtKB-KW"/>
</dbReference>
<feature type="domain" description="Aminoacyl-tRNA synthetase class Ia" evidence="9">
    <location>
        <begin position="43"/>
        <end position="85"/>
    </location>
</feature>
<dbReference type="SUPFAM" id="SSF52374">
    <property type="entry name" value="Nucleotidylyl transferase"/>
    <property type="match status" value="1"/>
</dbReference>
<dbReference type="AlphaFoldDB" id="A0A7C5L5V7"/>
<dbReference type="PANTHER" id="PTHR43740">
    <property type="entry name" value="LEUCYL-TRNA SYNTHETASE"/>
    <property type="match status" value="1"/>
</dbReference>
<dbReference type="InterPro" id="IPR013155">
    <property type="entry name" value="M/V/L/I-tRNA-synth_anticd-bd"/>
</dbReference>
<keyword evidence="6" id="KW-0648">Protein biosynthesis</keyword>
<dbReference type="CDD" id="cd07958">
    <property type="entry name" value="Anticodon_Ia_Leu_BEm"/>
    <property type="match status" value="1"/>
</dbReference>
<dbReference type="Pfam" id="PF00133">
    <property type="entry name" value="tRNA-synt_1"/>
    <property type="match status" value="1"/>
</dbReference>
<proteinExistence type="inferred from homology"/>
<evidence type="ECO:0000313" key="11">
    <source>
        <dbReference type="EMBL" id="HHJ63527.1"/>
    </source>
</evidence>
<evidence type="ECO:0000256" key="2">
    <source>
        <dbReference type="ARBA" id="ARBA00013164"/>
    </source>
</evidence>
<dbReference type="Proteomes" id="UP000885792">
    <property type="component" value="Unassembled WGS sequence"/>
</dbReference>
<keyword evidence="4" id="KW-0547">Nucleotide-binding</keyword>
<dbReference type="GO" id="GO:0004823">
    <property type="term" value="F:leucine-tRNA ligase activity"/>
    <property type="evidence" value="ECO:0007669"/>
    <property type="project" value="UniProtKB-EC"/>
</dbReference>
<evidence type="ECO:0000256" key="7">
    <source>
        <dbReference type="ARBA" id="ARBA00023146"/>
    </source>
</evidence>
<keyword evidence="7" id="KW-0030">Aminoacyl-tRNA synthetase</keyword>
<dbReference type="PANTHER" id="PTHR43740:SF2">
    <property type="entry name" value="LEUCINE--TRNA LIGASE, MITOCHONDRIAL"/>
    <property type="match status" value="1"/>
</dbReference>
<evidence type="ECO:0000259" key="10">
    <source>
        <dbReference type="Pfam" id="PF08264"/>
    </source>
</evidence>
<organism evidence="11">
    <name type="scientific">Aquifex aeolicus</name>
    <dbReference type="NCBI Taxonomy" id="63363"/>
    <lineage>
        <taxon>Bacteria</taxon>
        <taxon>Pseudomonadati</taxon>
        <taxon>Aquificota</taxon>
        <taxon>Aquificia</taxon>
        <taxon>Aquificales</taxon>
        <taxon>Aquificaceae</taxon>
        <taxon>Aquifex</taxon>
    </lineage>
</organism>
<dbReference type="EMBL" id="DRNB01000044">
    <property type="protein sequence ID" value="HHJ63527.1"/>
    <property type="molecule type" value="Genomic_DNA"/>
</dbReference>
<sequence>MKIRDFLRENQLSVGDNVLLLLRKLGIENEELLRRLESEIGESAKMSKSKMNVVDPELAIERYGADTVRLYILFAAPPEQDFEWSEEGIQGAFRFINRLWNFVVSREEELRRVSYTREELSSLRGEAREFRRKVHTILKNYLEDVEERFQFNTAVAEIMKLFNEISSFSPSEEEDFKALREAVEILLLMLSPIAPHVAEELWHRIGKENLILTEGAPRVDEGALVVEEVEIPVQINGRLRSRVRIPFGADRDTALKIALSDRRVKSAVEGKEVRKVIYLPNRLINIVVA</sequence>
<evidence type="ECO:0000256" key="5">
    <source>
        <dbReference type="ARBA" id="ARBA00022840"/>
    </source>
</evidence>
<keyword evidence="3" id="KW-0436">Ligase</keyword>
<dbReference type="GO" id="GO:0005829">
    <property type="term" value="C:cytosol"/>
    <property type="evidence" value="ECO:0007669"/>
    <property type="project" value="TreeGrafter"/>
</dbReference>
<evidence type="ECO:0000256" key="8">
    <source>
        <dbReference type="ARBA" id="ARBA00047469"/>
    </source>
</evidence>
<comment type="similarity">
    <text evidence="1">Belongs to the class-I aminoacyl-tRNA synthetase family.</text>
</comment>
<evidence type="ECO:0000256" key="4">
    <source>
        <dbReference type="ARBA" id="ARBA00022741"/>
    </source>
</evidence>
<keyword evidence="5" id="KW-0067">ATP-binding</keyword>
<evidence type="ECO:0000256" key="6">
    <source>
        <dbReference type="ARBA" id="ARBA00022917"/>
    </source>
</evidence>
<dbReference type="Pfam" id="PF08264">
    <property type="entry name" value="Anticodon_1"/>
    <property type="match status" value="1"/>
</dbReference>
<reference evidence="11" key="1">
    <citation type="journal article" date="2020" name="mSystems">
        <title>Genome- and Community-Level Interaction Insights into Carbon Utilization and Element Cycling Functions of Hydrothermarchaeota in Hydrothermal Sediment.</title>
        <authorList>
            <person name="Zhou Z."/>
            <person name="Liu Y."/>
            <person name="Xu W."/>
            <person name="Pan J."/>
            <person name="Luo Z.H."/>
            <person name="Li M."/>
        </authorList>
    </citation>
    <scope>NUCLEOTIDE SEQUENCE [LARGE SCALE GENOMIC DNA]</scope>
    <source>
        <strain evidence="11">HyVt-501</strain>
    </source>
</reference>
<comment type="caution">
    <text evidence="11">The sequence shown here is derived from an EMBL/GenBank/DDBJ whole genome shotgun (WGS) entry which is preliminary data.</text>
</comment>
<comment type="catalytic activity">
    <reaction evidence="8">
        <text>tRNA(Leu) + L-leucine + ATP = L-leucyl-tRNA(Leu) + AMP + diphosphate</text>
        <dbReference type="Rhea" id="RHEA:11688"/>
        <dbReference type="Rhea" id="RHEA-COMP:9613"/>
        <dbReference type="Rhea" id="RHEA-COMP:9622"/>
        <dbReference type="ChEBI" id="CHEBI:30616"/>
        <dbReference type="ChEBI" id="CHEBI:33019"/>
        <dbReference type="ChEBI" id="CHEBI:57427"/>
        <dbReference type="ChEBI" id="CHEBI:78442"/>
        <dbReference type="ChEBI" id="CHEBI:78494"/>
        <dbReference type="ChEBI" id="CHEBI:456215"/>
        <dbReference type="EC" id="6.1.1.4"/>
    </reaction>
</comment>
<dbReference type="InterPro" id="IPR002300">
    <property type="entry name" value="aa-tRNA-synth_Ia"/>
</dbReference>
<gene>
    <name evidence="11" type="ORF">ENJ61_01330</name>
</gene>
<dbReference type="InterPro" id="IPR002302">
    <property type="entry name" value="Leu-tRNA-ligase"/>
</dbReference>
<evidence type="ECO:0000259" key="9">
    <source>
        <dbReference type="Pfam" id="PF00133"/>
    </source>
</evidence>
<accession>A0A7C5L5V7</accession>
<evidence type="ECO:0000256" key="3">
    <source>
        <dbReference type="ARBA" id="ARBA00022598"/>
    </source>
</evidence>
<dbReference type="GO" id="GO:0006429">
    <property type="term" value="P:leucyl-tRNA aminoacylation"/>
    <property type="evidence" value="ECO:0007669"/>
    <property type="project" value="InterPro"/>
</dbReference>
<dbReference type="EC" id="6.1.1.4" evidence="2"/>
<dbReference type="FunFam" id="1.10.730.10:FF:000011">
    <property type="entry name" value="Leucine--tRNA ligase chloroplastic/mitochondrial"/>
    <property type="match status" value="1"/>
</dbReference>
<dbReference type="SUPFAM" id="SSF47323">
    <property type="entry name" value="Anticodon-binding domain of a subclass of class I aminoacyl-tRNA synthetases"/>
    <property type="match status" value="1"/>
</dbReference>
<protein>
    <recommendedName>
        <fullName evidence="2">leucine--tRNA ligase</fullName>
        <ecNumber evidence="2">6.1.1.4</ecNumber>
    </recommendedName>
</protein>
<dbReference type="Gene3D" id="1.10.730.10">
    <property type="entry name" value="Isoleucyl-tRNA Synthetase, Domain 1"/>
    <property type="match status" value="1"/>
</dbReference>